<accession>A0ACC7VL69</accession>
<protein>
    <submittedName>
        <fullName evidence="1">Universal stress protein</fullName>
    </submittedName>
</protein>
<organism evidence="1 2">
    <name type="scientific">Pontibacillus yanchengensis</name>
    <dbReference type="NCBI Taxonomy" id="462910"/>
    <lineage>
        <taxon>Bacteria</taxon>
        <taxon>Bacillati</taxon>
        <taxon>Bacillota</taxon>
        <taxon>Bacilli</taxon>
        <taxon>Bacillales</taxon>
        <taxon>Bacillaceae</taxon>
        <taxon>Pontibacillus</taxon>
    </lineage>
</organism>
<evidence type="ECO:0000313" key="1">
    <source>
        <dbReference type="EMBL" id="MYL54914.1"/>
    </source>
</evidence>
<proteinExistence type="predicted"/>
<name>A0ACC7VL69_9BACI</name>
<evidence type="ECO:0000313" key="2">
    <source>
        <dbReference type="Proteomes" id="UP000466692"/>
    </source>
</evidence>
<keyword evidence="2" id="KW-1185">Reference proteome</keyword>
<sequence length="190" mass="21385">MIFEEMMNIQVLPYNVCLNGVEYKYRLLKMKSKNGKEGGSPMKNSIIVPVDGSPHSFFAMTEALDLSKRLEMNIVLVNVQHQIETLHTKMFFSSSDVNEYQNQLATEALKEVTDFLDKQQISYEKVVRIGYPIHEICKEAEERGAKYIIIGSRGRGPLRGQMFGSVSLGVLHEANCPVLVVKGDKDKANA</sequence>
<comment type="caution">
    <text evidence="1">The sequence shown here is derived from an EMBL/GenBank/DDBJ whole genome shotgun (WGS) entry which is preliminary data.</text>
</comment>
<dbReference type="Proteomes" id="UP000466692">
    <property type="component" value="Unassembled WGS sequence"/>
</dbReference>
<reference evidence="1" key="1">
    <citation type="submission" date="2019-11" db="EMBL/GenBank/DDBJ databases">
        <title>Genome sequences of 17 halophilic strains isolated from different environments.</title>
        <authorList>
            <person name="Furrow R.E."/>
        </authorList>
    </citation>
    <scope>NUCLEOTIDE SEQUENCE</scope>
    <source>
        <strain evidence="1">22510_22_Filter</strain>
    </source>
</reference>
<gene>
    <name evidence="1" type="ORF">GLW08_16385</name>
</gene>
<dbReference type="EMBL" id="WMEU01000005">
    <property type="protein sequence ID" value="MYL54914.1"/>
    <property type="molecule type" value="Genomic_DNA"/>
</dbReference>